<dbReference type="Proteomes" id="UP000018735">
    <property type="component" value="Chromosome"/>
</dbReference>
<dbReference type="InterPro" id="IPR000150">
    <property type="entry name" value="Cof"/>
</dbReference>
<dbReference type="GO" id="GO:0005829">
    <property type="term" value="C:cytosol"/>
    <property type="evidence" value="ECO:0007669"/>
    <property type="project" value="TreeGrafter"/>
</dbReference>
<dbReference type="InterPro" id="IPR006379">
    <property type="entry name" value="HAD-SF_hydro_IIB"/>
</dbReference>
<dbReference type="NCBIfam" id="TIGR00099">
    <property type="entry name" value="Cof-subfamily"/>
    <property type="match status" value="1"/>
</dbReference>
<dbReference type="EMBL" id="CP006916">
    <property type="protein sequence ID" value="AHB99875.1"/>
    <property type="molecule type" value="Genomic_DNA"/>
</dbReference>
<dbReference type="HOGENOM" id="CLU_044146_3_1_14"/>
<dbReference type="InterPro" id="IPR036412">
    <property type="entry name" value="HAD-like_sf"/>
</dbReference>
<gene>
    <name evidence="3" type="ORF">GCW_03490</name>
</gene>
<dbReference type="SUPFAM" id="SSF56784">
    <property type="entry name" value="HAD-like"/>
    <property type="match status" value="1"/>
</dbReference>
<reference evidence="3 4" key="1">
    <citation type="journal article" date="2011" name="PLoS ONE">
        <title>Core proteome of the minimal cell: comparative proteomics of three mollicute species.</title>
        <authorList>
            <person name="Fisunov G.Y."/>
            <person name="Alexeev D.G."/>
            <person name="Bazaleev N.A."/>
            <person name="Ladygina V.G."/>
            <person name="Galyamina M.A."/>
            <person name="Kondratov I.G."/>
            <person name="Zhukova N.A."/>
            <person name="Serebryakova M.V."/>
            <person name="Demina I.A."/>
            <person name="Govorun V.M."/>
        </authorList>
    </citation>
    <scope>NUCLEOTIDE SEQUENCE [LARGE SCALE GENOMIC DNA]</scope>
    <source>
        <strain evidence="3 4">S6</strain>
    </source>
</reference>
<evidence type="ECO:0000313" key="3">
    <source>
        <dbReference type="EMBL" id="AHB99875.1"/>
    </source>
</evidence>
<dbReference type="Pfam" id="PF08282">
    <property type="entry name" value="Hydrolase_3"/>
    <property type="match status" value="1"/>
</dbReference>
<dbReference type="Gene3D" id="3.40.50.1000">
    <property type="entry name" value="HAD superfamily/HAD-like"/>
    <property type="match status" value="1"/>
</dbReference>
<accession>A0A0F6CLA3</accession>
<dbReference type="InterPro" id="IPR023214">
    <property type="entry name" value="HAD_sf"/>
</dbReference>
<dbReference type="AlphaFoldDB" id="A0A0F6CLA3"/>
<keyword evidence="3" id="KW-0378">Hydrolase</keyword>
<dbReference type="GO" id="GO:0000287">
    <property type="term" value="F:magnesium ion binding"/>
    <property type="evidence" value="ECO:0007669"/>
    <property type="project" value="TreeGrafter"/>
</dbReference>
<sequence>MRNNIEWVISDLDGTLIRYENNQHIVEPAAIHAIEKLASRDITFTIATGRKQSDVVNLIKTYNLSGMVRYIIACNGAVIYDIEEEKIIQNSYLTKKVKTAVMKHVDAFKEMTQDFLLFSYDINNNIYLYDPNKQPNESLLKELTFYEGSFSSNNYIYIDDLNERDDLIKLIFFYNRRSMTEEITDYLAKFIKLTKINTDDCVVVSPMSFELNSADCNKGNAVLELNKILKKDLAKTLSIGDSFNDIPMFKVTGVSVTLESSHREVQNNATNVLDVKASDVVADAIELFAL</sequence>
<evidence type="ECO:0000313" key="4">
    <source>
        <dbReference type="Proteomes" id="UP000018735"/>
    </source>
</evidence>
<dbReference type="PANTHER" id="PTHR10000:SF8">
    <property type="entry name" value="HAD SUPERFAMILY HYDROLASE-LIKE, TYPE 3"/>
    <property type="match status" value="1"/>
</dbReference>
<dbReference type="GO" id="GO:0016791">
    <property type="term" value="F:phosphatase activity"/>
    <property type="evidence" value="ECO:0007669"/>
    <property type="project" value="UniProtKB-ARBA"/>
</dbReference>
<proteinExistence type="inferred from homology"/>
<dbReference type="PANTHER" id="PTHR10000">
    <property type="entry name" value="PHOSPHOSERINE PHOSPHATASE"/>
    <property type="match status" value="1"/>
</dbReference>
<dbReference type="Gene3D" id="3.30.1240.10">
    <property type="match status" value="1"/>
</dbReference>
<dbReference type="KEGG" id="mgz:GCW_03490"/>
<name>A0A0F6CLA3_MYCGL</name>
<evidence type="ECO:0000256" key="2">
    <source>
        <dbReference type="ARBA" id="ARBA00034778"/>
    </source>
</evidence>
<evidence type="ECO:0000256" key="1">
    <source>
        <dbReference type="ARBA" id="ARBA00001946"/>
    </source>
</evidence>
<dbReference type="eggNOG" id="COG0561">
    <property type="taxonomic scope" value="Bacteria"/>
</dbReference>
<comment type="similarity">
    <text evidence="2">Belongs to the HAD-like hydrolase superfamily. Cof family.</text>
</comment>
<protein>
    <submittedName>
        <fullName evidence="3">HAD family hydrolase</fullName>
    </submittedName>
</protein>
<organism evidence="3 4">
    <name type="scientific">Mycoplasmoides gallisepticum S6</name>
    <dbReference type="NCBI Taxonomy" id="1006581"/>
    <lineage>
        <taxon>Bacteria</taxon>
        <taxon>Bacillati</taxon>
        <taxon>Mycoplasmatota</taxon>
        <taxon>Mycoplasmoidales</taxon>
        <taxon>Mycoplasmoidaceae</taxon>
        <taxon>Mycoplasmoides</taxon>
    </lineage>
</organism>
<dbReference type="RefSeq" id="WP_011883389.1">
    <property type="nucleotide sequence ID" value="NC_023030.2"/>
</dbReference>
<comment type="cofactor">
    <cofactor evidence="1">
        <name>Mg(2+)</name>
        <dbReference type="ChEBI" id="CHEBI:18420"/>
    </cofactor>
</comment>
<dbReference type="NCBIfam" id="TIGR01484">
    <property type="entry name" value="HAD-SF-IIB"/>
    <property type="match status" value="1"/>
</dbReference>